<organism evidence="2 3">
    <name type="scientific">Synaphobranchus kaupii</name>
    <name type="common">Kaup's arrowtooth eel</name>
    <dbReference type="NCBI Taxonomy" id="118154"/>
    <lineage>
        <taxon>Eukaryota</taxon>
        <taxon>Metazoa</taxon>
        <taxon>Chordata</taxon>
        <taxon>Craniata</taxon>
        <taxon>Vertebrata</taxon>
        <taxon>Euteleostomi</taxon>
        <taxon>Actinopterygii</taxon>
        <taxon>Neopterygii</taxon>
        <taxon>Teleostei</taxon>
        <taxon>Anguilliformes</taxon>
        <taxon>Synaphobranchidae</taxon>
        <taxon>Synaphobranchus</taxon>
    </lineage>
</organism>
<dbReference type="AlphaFoldDB" id="A0A9Q1FNR4"/>
<name>A0A9Q1FNR4_SYNKA</name>
<evidence type="ECO:0000313" key="2">
    <source>
        <dbReference type="EMBL" id="KAJ8363249.1"/>
    </source>
</evidence>
<sequence>MTGAHYHFDFTDCWPKFSLGERGVVLQASLEARSITETALAAVWSPGRGSDTEIHGTRRRNVSKCAQTRSAQHFS</sequence>
<evidence type="ECO:0000256" key="1">
    <source>
        <dbReference type="SAM" id="MobiDB-lite"/>
    </source>
</evidence>
<dbReference type="EMBL" id="JAINUF010000004">
    <property type="protein sequence ID" value="KAJ8363249.1"/>
    <property type="molecule type" value="Genomic_DNA"/>
</dbReference>
<accession>A0A9Q1FNR4</accession>
<feature type="region of interest" description="Disordered" evidence="1">
    <location>
        <begin position="47"/>
        <end position="75"/>
    </location>
</feature>
<evidence type="ECO:0000313" key="3">
    <source>
        <dbReference type="Proteomes" id="UP001152622"/>
    </source>
</evidence>
<proteinExistence type="predicted"/>
<comment type="caution">
    <text evidence="2">The sequence shown here is derived from an EMBL/GenBank/DDBJ whole genome shotgun (WGS) entry which is preliminary data.</text>
</comment>
<keyword evidence="3" id="KW-1185">Reference proteome</keyword>
<protein>
    <submittedName>
        <fullName evidence="2">Uncharacterized protein</fullName>
    </submittedName>
</protein>
<feature type="compositionally biased region" description="Polar residues" evidence="1">
    <location>
        <begin position="64"/>
        <end position="75"/>
    </location>
</feature>
<dbReference type="Proteomes" id="UP001152622">
    <property type="component" value="Chromosome 4"/>
</dbReference>
<reference evidence="2" key="1">
    <citation type="journal article" date="2023" name="Science">
        <title>Genome structures resolve the early diversification of teleost fishes.</title>
        <authorList>
            <person name="Parey E."/>
            <person name="Louis A."/>
            <person name="Montfort J."/>
            <person name="Bouchez O."/>
            <person name="Roques C."/>
            <person name="Iampietro C."/>
            <person name="Lluch J."/>
            <person name="Castinel A."/>
            <person name="Donnadieu C."/>
            <person name="Desvignes T."/>
            <person name="Floi Bucao C."/>
            <person name="Jouanno E."/>
            <person name="Wen M."/>
            <person name="Mejri S."/>
            <person name="Dirks R."/>
            <person name="Jansen H."/>
            <person name="Henkel C."/>
            <person name="Chen W.J."/>
            <person name="Zahm M."/>
            <person name="Cabau C."/>
            <person name="Klopp C."/>
            <person name="Thompson A.W."/>
            <person name="Robinson-Rechavi M."/>
            <person name="Braasch I."/>
            <person name="Lecointre G."/>
            <person name="Bobe J."/>
            <person name="Postlethwait J.H."/>
            <person name="Berthelot C."/>
            <person name="Roest Crollius H."/>
            <person name="Guiguen Y."/>
        </authorList>
    </citation>
    <scope>NUCLEOTIDE SEQUENCE</scope>
    <source>
        <strain evidence="2">WJC10195</strain>
    </source>
</reference>
<gene>
    <name evidence="2" type="ORF">SKAU_G00120800</name>
</gene>